<evidence type="ECO:0000256" key="6">
    <source>
        <dbReference type="ARBA" id="ARBA00023004"/>
    </source>
</evidence>
<dbReference type="Pfam" id="PF07715">
    <property type="entry name" value="Plug"/>
    <property type="match status" value="1"/>
</dbReference>
<keyword evidence="13" id="KW-0675">Receptor</keyword>
<dbReference type="InterPro" id="IPR039426">
    <property type="entry name" value="TonB-dep_rcpt-like"/>
</dbReference>
<dbReference type="InterPro" id="IPR023996">
    <property type="entry name" value="TonB-dep_OMP_SusC/RagA"/>
</dbReference>
<evidence type="ECO:0000256" key="3">
    <source>
        <dbReference type="ARBA" id="ARBA00022452"/>
    </source>
</evidence>
<dbReference type="SMART" id="SM00965">
    <property type="entry name" value="STN"/>
    <property type="match status" value="1"/>
</dbReference>
<dbReference type="InterPro" id="IPR000531">
    <property type="entry name" value="Beta-barrel_TonB"/>
</dbReference>
<dbReference type="InterPro" id="IPR011662">
    <property type="entry name" value="Secretin/TonB_short_N"/>
</dbReference>
<dbReference type="Gene3D" id="2.60.40.1120">
    <property type="entry name" value="Carboxypeptidase-like, regulatory domain"/>
    <property type="match status" value="1"/>
</dbReference>
<evidence type="ECO:0000256" key="2">
    <source>
        <dbReference type="ARBA" id="ARBA00022448"/>
    </source>
</evidence>
<dbReference type="EMBL" id="CM001403">
    <property type="protein sequence ID" value="EHQ28951.1"/>
    <property type="molecule type" value="Genomic_DNA"/>
</dbReference>
<dbReference type="Pfam" id="PF07660">
    <property type="entry name" value="STN"/>
    <property type="match status" value="1"/>
</dbReference>
<protein>
    <submittedName>
        <fullName evidence="13">TonB-dependent receptor</fullName>
    </submittedName>
</protein>
<gene>
    <name evidence="13" type="ORF">Mucpa_4867</name>
</gene>
<comment type="subcellular location">
    <subcellularLocation>
        <location evidence="1 10">Cell outer membrane</location>
        <topology evidence="1 10">Multi-pass membrane protein</topology>
    </subcellularLocation>
</comment>
<feature type="domain" description="Secretin/TonB short N-terminal" evidence="12">
    <location>
        <begin position="58"/>
        <end position="109"/>
    </location>
</feature>
<dbReference type="InterPro" id="IPR023997">
    <property type="entry name" value="TonB-dep_OMP_SusC/RagA_CS"/>
</dbReference>
<keyword evidence="2 10" id="KW-0813">Transport</keyword>
<evidence type="ECO:0000256" key="4">
    <source>
        <dbReference type="ARBA" id="ARBA00022496"/>
    </source>
</evidence>
<keyword evidence="7 11" id="KW-0798">TonB box</keyword>
<keyword evidence="14" id="KW-1185">Reference proteome</keyword>
<evidence type="ECO:0000259" key="12">
    <source>
        <dbReference type="SMART" id="SM00965"/>
    </source>
</evidence>
<reference evidence="13" key="1">
    <citation type="submission" date="2011-09" db="EMBL/GenBank/DDBJ databases">
        <title>The permanent draft genome of Mucilaginibacter paludis DSM 18603.</title>
        <authorList>
            <consortium name="US DOE Joint Genome Institute (JGI-PGF)"/>
            <person name="Lucas S."/>
            <person name="Han J."/>
            <person name="Lapidus A."/>
            <person name="Bruce D."/>
            <person name="Goodwin L."/>
            <person name="Pitluck S."/>
            <person name="Peters L."/>
            <person name="Kyrpides N."/>
            <person name="Mavromatis K."/>
            <person name="Ivanova N."/>
            <person name="Mikhailova N."/>
            <person name="Held B."/>
            <person name="Detter J.C."/>
            <person name="Tapia R."/>
            <person name="Han C."/>
            <person name="Land M."/>
            <person name="Hauser L."/>
            <person name="Markowitz V."/>
            <person name="Cheng J.-F."/>
            <person name="Hugenholtz P."/>
            <person name="Woyke T."/>
            <person name="Wu D."/>
            <person name="Tindall B."/>
            <person name="Brambilla E."/>
            <person name="Klenk H.-P."/>
            <person name="Eisen J.A."/>
        </authorList>
    </citation>
    <scope>NUCLEOTIDE SEQUENCE [LARGE SCALE GENOMIC DNA]</scope>
    <source>
        <strain evidence="13">DSM 18603</strain>
    </source>
</reference>
<evidence type="ECO:0000256" key="5">
    <source>
        <dbReference type="ARBA" id="ARBA00022692"/>
    </source>
</evidence>
<keyword evidence="8 10" id="KW-0472">Membrane</keyword>
<keyword evidence="3 10" id="KW-1134">Transmembrane beta strand</keyword>
<keyword evidence="6" id="KW-0408">Iron</keyword>
<dbReference type="HOGENOM" id="CLU_004317_0_1_10"/>
<dbReference type="Pfam" id="PF13715">
    <property type="entry name" value="CarbopepD_reg_2"/>
    <property type="match status" value="1"/>
</dbReference>
<dbReference type="Gene3D" id="2.170.130.10">
    <property type="entry name" value="TonB-dependent receptor, plug domain"/>
    <property type="match status" value="1"/>
</dbReference>
<proteinExistence type="inferred from homology"/>
<accession>H1Y5E0</accession>
<organism evidence="13 14">
    <name type="scientific">Mucilaginibacter paludis DSM 18603</name>
    <dbReference type="NCBI Taxonomy" id="714943"/>
    <lineage>
        <taxon>Bacteria</taxon>
        <taxon>Pseudomonadati</taxon>
        <taxon>Bacteroidota</taxon>
        <taxon>Sphingobacteriia</taxon>
        <taxon>Sphingobacteriales</taxon>
        <taxon>Sphingobacteriaceae</taxon>
        <taxon>Mucilaginibacter</taxon>
    </lineage>
</organism>
<evidence type="ECO:0000256" key="10">
    <source>
        <dbReference type="PROSITE-ProRule" id="PRU01360"/>
    </source>
</evidence>
<keyword evidence="5 10" id="KW-0812">Transmembrane</keyword>
<dbReference type="Gene3D" id="3.55.50.30">
    <property type="match status" value="1"/>
</dbReference>
<evidence type="ECO:0000256" key="1">
    <source>
        <dbReference type="ARBA" id="ARBA00004571"/>
    </source>
</evidence>
<sequence length="1200" mass="131988">MPKQHIYKLLLIMRLTIIILIATMMQVSAGGFGQSITLNTKNAPLSKIIREIRTQSGYDFFYNKELIKNIPPLTIDVKNASVEDVLNQCLNGSALTYKIDNKVVMIKEKPTGILDKVKDFFALPIDVNGRVVDSTGVPLIGASIYLKAEKKHAVADVRGEFSLRGVQVGSVLEISYIGFVSQQVTVTRENAGSLSIVLKADISKLQEVAVVSNGYQTIAKERSAGAFAKPDMKVIENRSTSMNILQRLDGLVPGLTVNNDPGHTGSPYLIRGLTSVSISSSPLYVVDGIQQTDVSNINPQDVADITVLKDATAASIWGSRAANGVIVIVTKKGTRGDKIKVNYDAFVNFQGKPDINYFPVLNSQQFIQAAKETFDPVANTYANATTFQVSSAGLAPHESILYNQYLGKITAAQANKSLDSLASISNNQQIKNLFYRNAMLMNHTLSVSGGQKNYSVYGSMAYTDNRTSSPGQSNDTYKINLRQDFNVGKRIQLSLITDLTNNIIYSPRNISPTDQFYPYQLFQDNAGNNISMPYMTTLNDATRIDFETRSRINLDYNPLNEVNLGNTKTDMLLSRNVFSANVKLIDGLNFEGTYGYTKGATRAQNFDDQQSYKVRSQVVQFTVAPTAASTPVYYLPATGANYAITNLTQRNWTVRNQLSYNKSWNNGLHQLTMLAGQEAQEQYSVTNTSSIKGWDPLLQTGTAVDYKTVTSLLNGVVWPNYAATYSLLTDGGYFSENEAPISRFVSYYANAAYTFNHKYTINGSYRIDQSNNFGIDKAAQNKPVWSVGGKWLMTEEKFMKDVTWVDNLALRATYGITGNAPQPGTAASYDIISVSSSSFLPNSRGLQVGTPANRKLTWESTATINLGLDFSVFKNRLSGAVDIYRKKTTNLLGNVTTNGFTGYPTIFGNLGDLQNKGIELSLTSVNIRTRKFGWSTTLNGAYNKNVITSLNISAPVTTGSGTNGMVNQQFVTGYAGYALFAYEFAGLDNLGDPQIRLANGTVTKTPNISKPGDIKYMGTTQPPWSGGLSNNFNYQSFGLSFNAIFNLGHVMRRDVDNFYYGNLSHSAYANGFTTGNINAEFANRWKQPGDELTTNVPSYVSSSTISTTRRDVGYYTLADINVLSASFIKMRDITLTYSLPRFLVKKINADQITLRAQVSNLMIWKANKYGIDPEFQYGFGGSRSIPTNQGTVSFGLNVRL</sequence>
<evidence type="ECO:0000313" key="13">
    <source>
        <dbReference type="EMBL" id="EHQ28951.1"/>
    </source>
</evidence>
<name>H1Y5E0_9SPHI</name>
<dbReference type="Gene3D" id="2.40.170.20">
    <property type="entry name" value="TonB-dependent receptor, beta-barrel domain"/>
    <property type="match status" value="1"/>
</dbReference>
<keyword evidence="9 10" id="KW-0998">Cell outer membrane</keyword>
<dbReference type="SUPFAM" id="SSF49464">
    <property type="entry name" value="Carboxypeptidase regulatory domain-like"/>
    <property type="match status" value="1"/>
</dbReference>
<dbReference type="NCBIfam" id="TIGR04057">
    <property type="entry name" value="SusC_RagA_signa"/>
    <property type="match status" value="1"/>
</dbReference>
<evidence type="ECO:0000256" key="9">
    <source>
        <dbReference type="ARBA" id="ARBA00023237"/>
    </source>
</evidence>
<comment type="similarity">
    <text evidence="10 11">Belongs to the TonB-dependent receptor family.</text>
</comment>
<dbReference type="InterPro" id="IPR012910">
    <property type="entry name" value="Plug_dom"/>
</dbReference>
<dbReference type="eggNOG" id="COG1629">
    <property type="taxonomic scope" value="Bacteria"/>
</dbReference>
<dbReference type="Pfam" id="PF00593">
    <property type="entry name" value="TonB_dep_Rec_b-barrel"/>
    <property type="match status" value="1"/>
</dbReference>
<dbReference type="PROSITE" id="PS52016">
    <property type="entry name" value="TONB_DEPENDENT_REC_3"/>
    <property type="match status" value="1"/>
</dbReference>
<dbReference type="GO" id="GO:0009279">
    <property type="term" value="C:cell outer membrane"/>
    <property type="evidence" value="ECO:0007669"/>
    <property type="project" value="UniProtKB-SubCell"/>
</dbReference>
<dbReference type="InterPro" id="IPR037066">
    <property type="entry name" value="Plug_dom_sf"/>
</dbReference>
<dbReference type="GO" id="GO:0006826">
    <property type="term" value="P:iron ion transport"/>
    <property type="evidence" value="ECO:0007669"/>
    <property type="project" value="UniProtKB-KW"/>
</dbReference>
<dbReference type="InterPro" id="IPR036942">
    <property type="entry name" value="Beta-barrel_TonB_sf"/>
</dbReference>
<dbReference type="STRING" id="714943.Mucpa_4867"/>
<keyword evidence="4" id="KW-0406">Ion transport</keyword>
<dbReference type="InterPro" id="IPR008969">
    <property type="entry name" value="CarboxyPept-like_regulatory"/>
</dbReference>
<evidence type="ECO:0000256" key="8">
    <source>
        <dbReference type="ARBA" id="ARBA00023136"/>
    </source>
</evidence>
<dbReference type="Proteomes" id="UP000002774">
    <property type="component" value="Chromosome"/>
</dbReference>
<dbReference type="NCBIfam" id="TIGR04056">
    <property type="entry name" value="OMP_RagA_SusC"/>
    <property type="match status" value="1"/>
</dbReference>
<evidence type="ECO:0000256" key="7">
    <source>
        <dbReference type="ARBA" id="ARBA00023077"/>
    </source>
</evidence>
<keyword evidence="4" id="KW-0410">Iron transport</keyword>
<evidence type="ECO:0000256" key="11">
    <source>
        <dbReference type="RuleBase" id="RU003357"/>
    </source>
</evidence>
<dbReference type="SUPFAM" id="SSF56935">
    <property type="entry name" value="Porins"/>
    <property type="match status" value="1"/>
</dbReference>
<dbReference type="AlphaFoldDB" id="H1Y5E0"/>
<evidence type="ECO:0000313" key="14">
    <source>
        <dbReference type="Proteomes" id="UP000002774"/>
    </source>
</evidence>